<comment type="similarity">
    <text evidence="1">Belongs to the HAD-like hydrolase superfamily. SerB family.</text>
</comment>
<dbReference type="AlphaFoldDB" id="A0A7W3XWA4"/>
<evidence type="ECO:0000256" key="3">
    <source>
        <dbReference type="ARBA" id="ARBA00022801"/>
    </source>
</evidence>
<dbReference type="NCBIfam" id="TIGR01490">
    <property type="entry name" value="HAD-SF-IB-hyp1"/>
    <property type="match status" value="1"/>
</dbReference>
<dbReference type="NCBIfam" id="TIGR01488">
    <property type="entry name" value="HAD-SF-IB"/>
    <property type="match status" value="1"/>
</dbReference>
<reference evidence="6" key="1">
    <citation type="submission" date="2019-10" db="EMBL/GenBank/DDBJ databases">
        <title>Streptomyces sp. nov., a novel actinobacterium isolated from alkaline environment.</title>
        <authorList>
            <person name="Golinska P."/>
        </authorList>
    </citation>
    <scope>NUCLEOTIDE SEQUENCE [LARGE SCALE GENOMIC DNA]</scope>
    <source>
        <strain evidence="6">DSM 42108</strain>
    </source>
</reference>
<dbReference type="EMBL" id="VKHS01000181">
    <property type="protein sequence ID" value="MBB0229865.1"/>
    <property type="molecule type" value="Genomic_DNA"/>
</dbReference>
<dbReference type="Gene3D" id="3.40.50.1000">
    <property type="entry name" value="HAD superfamily/HAD-like"/>
    <property type="match status" value="1"/>
</dbReference>
<dbReference type="GO" id="GO:0016787">
    <property type="term" value="F:hydrolase activity"/>
    <property type="evidence" value="ECO:0007669"/>
    <property type="project" value="UniProtKB-KW"/>
</dbReference>
<keyword evidence="4" id="KW-0460">Magnesium</keyword>
<keyword evidence="2" id="KW-0479">Metal-binding</keyword>
<dbReference type="PANTHER" id="PTHR43344:SF13">
    <property type="entry name" value="PHOSPHATASE RV3661-RELATED"/>
    <property type="match status" value="1"/>
</dbReference>
<dbReference type="Pfam" id="PF12710">
    <property type="entry name" value="HAD"/>
    <property type="match status" value="1"/>
</dbReference>
<accession>A0A7W3XWA4</accession>
<dbReference type="PANTHER" id="PTHR43344">
    <property type="entry name" value="PHOSPHOSERINE PHOSPHATASE"/>
    <property type="match status" value="1"/>
</dbReference>
<name>A0A7W3XWA4_9ACTN</name>
<gene>
    <name evidence="5" type="ORF">FOE67_10145</name>
</gene>
<evidence type="ECO:0000313" key="6">
    <source>
        <dbReference type="Proteomes" id="UP000530234"/>
    </source>
</evidence>
<evidence type="ECO:0000256" key="1">
    <source>
        <dbReference type="ARBA" id="ARBA00009184"/>
    </source>
</evidence>
<dbReference type="SUPFAM" id="SSF56784">
    <property type="entry name" value="HAD-like"/>
    <property type="match status" value="1"/>
</dbReference>
<dbReference type="InterPro" id="IPR050582">
    <property type="entry name" value="HAD-like_SerB"/>
</dbReference>
<keyword evidence="3 5" id="KW-0378">Hydrolase</keyword>
<evidence type="ECO:0000256" key="2">
    <source>
        <dbReference type="ARBA" id="ARBA00022723"/>
    </source>
</evidence>
<evidence type="ECO:0000313" key="5">
    <source>
        <dbReference type="EMBL" id="MBB0229865.1"/>
    </source>
</evidence>
<comment type="caution">
    <text evidence="5">The sequence shown here is derived from an EMBL/GenBank/DDBJ whole genome shotgun (WGS) entry which is preliminary data.</text>
</comment>
<dbReference type="GO" id="GO:0046872">
    <property type="term" value="F:metal ion binding"/>
    <property type="evidence" value="ECO:0007669"/>
    <property type="project" value="UniProtKB-KW"/>
</dbReference>
<evidence type="ECO:0000256" key="4">
    <source>
        <dbReference type="ARBA" id="ARBA00022842"/>
    </source>
</evidence>
<dbReference type="CDD" id="cd02612">
    <property type="entry name" value="HAD_PGPPase"/>
    <property type="match status" value="1"/>
</dbReference>
<keyword evidence="6" id="KW-1185">Reference proteome</keyword>
<dbReference type="Gene3D" id="1.20.1440.100">
    <property type="entry name" value="SG protein - dephosphorylation function"/>
    <property type="match status" value="1"/>
</dbReference>
<proteinExistence type="inferred from homology"/>
<dbReference type="InterPro" id="IPR036412">
    <property type="entry name" value="HAD-like_sf"/>
</dbReference>
<dbReference type="InterPro" id="IPR006385">
    <property type="entry name" value="HAD_hydro_SerB1"/>
</dbReference>
<sequence>MTATPVAPIAFFDVDETLINTKSMFDFLRFHLGEETYIREAERLRAMAQAGADRSEVNRAYYRLYAGALWSDLLAQGRRWYEEIRSGRRIGPPLIASTLAALRHHRTAGHRIALVSGSFLPCLAPLAEHLGADTVLCTDPVRNGQGKLTGEVIRPVIGPHKVAVAREAAAREGVPMTDCYAYGDHASDLDLLRAAGRPHVVGGDPLLMEHAHRYGWPVLSTAVLVTEPTPTGGLCAVVSSPCGGGCSVAAWSMPDDLAADWECTAAAR</sequence>
<protein>
    <submittedName>
        <fullName evidence="5">HAD-IB family hydrolase</fullName>
    </submittedName>
</protein>
<organism evidence="5 6">
    <name type="scientific">Streptomyces calidiresistens</name>
    <dbReference type="NCBI Taxonomy" id="1485586"/>
    <lineage>
        <taxon>Bacteria</taxon>
        <taxon>Bacillati</taxon>
        <taxon>Actinomycetota</taxon>
        <taxon>Actinomycetes</taxon>
        <taxon>Kitasatosporales</taxon>
        <taxon>Streptomycetaceae</taxon>
        <taxon>Streptomyces</taxon>
    </lineage>
</organism>
<dbReference type="InterPro" id="IPR023214">
    <property type="entry name" value="HAD_sf"/>
</dbReference>
<dbReference type="Proteomes" id="UP000530234">
    <property type="component" value="Unassembled WGS sequence"/>
</dbReference>
<dbReference type="RefSeq" id="WP_182662778.1">
    <property type="nucleotide sequence ID" value="NZ_VKHS01000181.1"/>
</dbReference>